<protein>
    <recommendedName>
        <fullName evidence="2">serine--tRNA ligase</fullName>
        <ecNumber evidence="2">6.1.1.11</ecNumber>
    </recommendedName>
    <alternativeName>
        <fullName evidence="8">Seryl-tRNA synthetase</fullName>
    </alternativeName>
</protein>
<reference evidence="10" key="2">
    <citation type="journal article" date="2018" name="Nat. Commun.">
        <title>Tailed giant Tupanvirus possesses the most complete translational apparatus of the known virosphere.</title>
        <authorList>
            <person name="Abrahao J."/>
            <person name="Silva L."/>
            <person name="Silva L.S."/>
            <person name="Khalil J.Y.B."/>
            <person name="Rodrigues R."/>
            <person name="Arantes T."/>
            <person name="Assis F."/>
            <person name="Boratto P."/>
            <person name="Andrade M."/>
            <person name="Kroon E.G."/>
            <person name="Ribeiro B."/>
            <person name="Bergier I."/>
            <person name="Seligmann H."/>
            <person name="Ghigo E."/>
            <person name="Colson P."/>
            <person name="Levasseur A."/>
            <person name="Kroemer G."/>
            <person name="Raoult D."/>
            <person name="La Scola B."/>
        </authorList>
    </citation>
    <scope>NUCLEOTIDE SEQUENCE [LARGE SCALE GENOMIC DNA]</scope>
    <source>
        <strain evidence="10">Deep ocean</strain>
    </source>
</reference>
<dbReference type="FunFam" id="3.30.930.10:FF:000026">
    <property type="entry name" value="Seryl-tRNA synthetase, cytoplasmic"/>
    <property type="match status" value="1"/>
</dbReference>
<dbReference type="InterPro" id="IPR002314">
    <property type="entry name" value="aa-tRNA-synt_IIb"/>
</dbReference>
<sequence length="438" mass="50595">MLDINLFRVERGGNPDLIRASQKARGASVELVDEIIELDKKYLKTLYEFEQTKKQINILQKEIGQKIKNKEECNDLVAKKKELDNFLKSNIVNEINKELHDKLSLVGNIVHESVVVNTDEKYNEIVRIHGTPKTFDFKIKSHFEVMQALDMVDTERGCSVAGHRGYFLKDYGVLLNQALINYGLIFLKQKGYTLLQPPYYMFKDIIAETVQLSDYDENLYKMVATSIVCNKNTEEKDKYLIATSEQPISAYHRHEILSDNKLPLLYCGLSTCFRKEAGAHGKDVQGIFRVHQFEKVEQFCITKPEDSWQMFEKMISISEEFYQSLGLHYQIVNIVSGALNNAAAKKYDLEAWFPESQRFRELVSCSNCTDYQSISMDIRLKRTGNNKNREFVHCLNSTLSATERTMCCIVENYQTENGLVIPDVLRPYLGTDFIPYKK</sequence>
<keyword evidence="4" id="KW-0547">Nucleotide-binding</keyword>
<dbReference type="PRINTS" id="PR00981">
    <property type="entry name" value="TRNASYNTHSER"/>
</dbReference>
<dbReference type="PIRSF" id="PIRSF001529">
    <property type="entry name" value="Ser-tRNA-synth_IIa"/>
    <property type="match status" value="1"/>
</dbReference>
<dbReference type="GeneID" id="80517128"/>
<dbReference type="Pfam" id="PF00587">
    <property type="entry name" value="tRNA-synt_2b"/>
    <property type="match status" value="1"/>
</dbReference>
<keyword evidence="3" id="KW-0436">Ligase</keyword>
<dbReference type="GO" id="GO:0005524">
    <property type="term" value="F:ATP binding"/>
    <property type="evidence" value="ECO:0007669"/>
    <property type="project" value="UniProtKB-KW"/>
</dbReference>
<evidence type="ECO:0000256" key="1">
    <source>
        <dbReference type="ARBA" id="ARBA00010728"/>
    </source>
</evidence>
<evidence type="ECO:0000256" key="2">
    <source>
        <dbReference type="ARBA" id="ARBA00012840"/>
    </source>
</evidence>
<dbReference type="Gene3D" id="1.10.287.40">
    <property type="entry name" value="Serine-tRNA synthetase, tRNA binding domain"/>
    <property type="match status" value="1"/>
</dbReference>
<dbReference type="PANTHER" id="PTHR11778">
    <property type="entry name" value="SERYL-TRNA SYNTHETASE"/>
    <property type="match status" value="1"/>
</dbReference>
<keyword evidence="7" id="KW-0030">Aminoacyl-tRNA synthetase</keyword>
<dbReference type="InterPro" id="IPR015866">
    <property type="entry name" value="Ser-tRNA-synth_1_N"/>
</dbReference>
<evidence type="ECO:0000313" key="10">
    <source>
        <dbReference type="EMBL" id="QKU33829.1"/>
    </source>
</evidence>
<dbReference type="SUPFAM" id="SSF46589">
    <property type="entry name" value="tRNA-binding arm"/>
    <property type="match status" value="1"/>
</dbReference>
<accession>A0A6N1NE53</accession>
<evidence type="ECO:0000256" key="6">
    <source>
        <dbReference type="ARBA" id="ARBA00022917"/>
    </source>
</evidence>
<dbReference type="InterPro" id="IPR042103">
    <property type="entry name" value="SerRS_1_N_sf"/>
</dbReference>
<dbReference type="NCBIfam" id="TIGR00414">
    <property type="entry name" value="serS"/>
    <property type="match status" value="1"/>
</dbReference>
<dbReference type="Gene3D" id="3.30.930.10">
    <property type="entry name" value="Bira Bifunctional Protein, Domain 2"/>
    <property type="match status" value="1"/>
</dbReference>
<comment type="similarity">
    <text evidence="1">Belongs to the class-II aminoacyl-tRNA synthetase family. Type-1 seryl-tRNA synthetase subfamily.</text>
</comment>
<evidence type="ECO:0000256" key="3">
    <source>
        <dbReference type="ARBA" id="ARBA00022598"/>
    </source>
</evidence>
<dbReference type="EMBL" id="MF405918">
    <property type="protein sequence ID" value="QKU33829.1"/>
    <property type="molecule type" value="Genomic_DNA"/>
</dbReference>
<dbReference type="GO" id="GO:0004828">
    <property type="term" value="F:serine-tRNA ligase activity"/>
    <property type="evidence" value="ECO:0007669"/>
    <property type="project" value="UniProtKB-EC"/>
</dbReference>
<dbReference type="InterPro" id="IPR033729">
    <property type="entry name" value="SerRS_core"/>
</dbReference>
<keyword evidence="6" id="KW-0648">Protein biosynthesis</keyword>
<organism evidence="10">
    <name type="scientific">Tupanvirus deep ocean</name>
    <dbReference type="NCBI Taxonomy" id="2126984"/>
    <lineage>
        <taxon>Viruses</taxon>
        <taxon>Varidnaviria</taxon>
        <taxon>Bamfordvirae</taxon>
        <taxon>Nucleocytoviricota</taxon>
        <taxon>Megaviricetes</taxon>
        <taxon>Imitervirales</taxon>
        <taxon>Mimiviridae</taxon>
        <taxon>Megamimivirinae</taxon>
        <taxon>Tupanvirus</taxon>
        <taxon>Tupanvirus altamarinense</taxon>
    </lineage>
</organism>
<dbReference type="InterPro" id="IPR002317">
    <property type="entry name" value="Ser-tRNA-ligase_type_1"/>
</dbReference>
<keyword evidence="5" id="KW-0067">ATP-binding</keyword>
<dbReference type="InterPro" id="IPR010978">
    <property type="entry name" value="tRNA-bd_arm"/>
</dbReference>
<name>A0A6N1NE53_9VIRU</name>
<dbReference type="InterPro" id="IPR006195">
    <property type="entry name" value="aa-tRNA-synth_II"/>
</dbReference>
<dbReference type="EC" id="6.1.1.11" evidence="2"/>
<evidence type="ECO:0000256" key="7">
    <source>
        <dbReference type="ARBA" id="ARBA00023146"/>
    </source>
</evidence>
<dbReference type="InterPro" id="IPR045864">
    <property type="entry name" value="aa-tRNA-synth_II/BPL/LPL"/>
</dbReference>
<reference evidence="10" key="1">
    <citation type="submission" date="2017-06" db="EMBL/GenBank/DDBJ databases">
        <authorList>
            <person name="Assis F.L."/>
            <person name="Abrahao J.S."/>
            <person name="Silva L."/>
            <person name="Khalil J.B."/>
            <person name="Rodrigues R."/>
            <person name="Silva L.S."/>
            <person name="Boratto P."/>
            <person name="Andrade M."/>
            <person name="Kroon E.G."/>
            <person name="Ribeiro B."/>
            <person name="Bergier I."/>
            <person name="Seligmann H."/>
            <person name="Ghigo E."/>
            <person name="Colson P."/>
            <person name="Levasseur A."/>
            <person name="Raoult D."/>
            <person name="Scola B.L."/>
        </authorList>
    </citation>
    <scope>NUCLEOTIDE SEQUENCE</scope>
    <source>
        <strain evidence="10">Deep ocean</strain>
    </source>
</reference>
<dbReference type="Pfam" id="PF02403">
    <property type="entry name" value="Seryl_tRNA_N"/>
    <property type="match status" value="1"/>
</dbReference>
<dbReference type="SUPFAM" id="SSF55681">
    <property type="entry name" value="Class II aaRS and biotin synthetases"/>
    <property type="match status" value="1"/>
</dbReference>
<evidence type="ECO:0000256" key="8">
    <source>
        <dbReference type="ARBA" id="ARBA00031113"/>
    </source>
</evidence>
<dbReference type="CDD" id="cd00770">
    <property type="entry name" value="SerRS_core"/>
    <property type="match status" value="1"/>
</dbReference>
<proteinExistence type="inferred from homology"/>
<evidence type="ECO:0000259" key="9">
    <source>
        <dbReference type="PROSITE" id="PS50862"/>
    </source>
</evidence>
<evidence type="ECO:0000256" key="4">
    <source>
        <dbReference type="ARBA" id="ARBA00022741"/>
    </source>
</evidence>
<dbReference type="PROSITE" id="PS50862">
    <property type="entry name" value="AA_TRNA_LIGASE_II"/>
    <property type="match status" value="1"/>
</dbReference>
<dbReference type="RefSeq" id="YP_010780437.1">
    <property type="nucleotide sequence ID" value="NC_075038.1"/>
</dbReference>
<feature type="domain" description="Aminoacyl-transfer RNA synthetases class-II family profile" evidence="9">
    <location>
        <begin position="186"/>
        <end position="422"/>
    </location>
</feature>
<evidence type="ECO:0000256" key="5">
    <source>
        <dbReference type="ARBA" id="ARBA00022840"/>
    </source>
</evidence>
<dbReference type="KEGG" id="vg:80517128"/>